<gene>
    <name evidence="1" type="ORF">DPMN_158756</name>
</gene>
<organism evidence="1 2">
    <name type="scientific">Dreissena polymorpha</name>
    <name type="common">Zebra mussel</name>
    <name type="synonym">Mytilus polymorpha</name>
    <dbReference type="NCBI Taxonomy" id="45954"/>
    <lineage>
        <taxon>Eukaryota</taxon>
        <taxon>Metazoa</taxon>
        <taxon>Spiralia</taxon>
        <taxon>Lophotrochozoa</taxon>
        <taxon>Mollusca</taxon>
        <taxon>Bivalvia</taxon>
        <taxon>Autobranchia</taxon>
        <taxon>Heteroconchia</taxon>
        <taxon>Euheterodonta</taxon>
        <taxon>Imparidentia</taxon>
        <taxon>Neoheterodontei</taxon>
        <taxon>Myida</taxon>
        <taxon>Dreissenoidea</taxon>
        <taxon>Dreissenidae</taxon>
        <taxon>Dreissena</taxon>
    </lineage>
</organism>
<keyword evidence="2" id="KW-1185">Reference proteome</keyword>
<name>A0A9D4EJQ2_DREPO</name>
<protein>
    <submittedName>
        <fullName evidence="1">Uncharacterized protein</fullName>
    </submittedName>
</protein>
<dbReference type="AlphaFoldDB" id="A0A9D4EJQ2"/>
<dbReference type="Proteomes" id="UP000828390">
    <property type="component" value="Unassembled WGS sequence"/>
</dbReference>
<proteinExistence type="predicted"/>
<sequence length="79" mass="8909">MSDEVNIRIDLSELPPISAKLMKLADLFTAVARMDFHVSQVEQKLEKQEMPTNLGCCVPGCILEGQDLPRVHAFRHHIP</sequence>
<evidence type="ECO:0000313" key="2">
    <source>
        <dbReference type="Proteomes" id="UP000828390"/>
    </source>
</evidence>
<dbReference type="EMBL" id="JAIWYP010000008">
    <property type="protein sequence ID" value="KAH3780931.1"/>
    <property type="molecule type" value="Genomic_DNA"/>
</dbReference>
<reference evidence="1" key="2">
    <citation type="submission" date="2020-11" db="EMBL/GenBank/DDBJ databases">
        <authorList>
            <person name="McCartney M.A."/>
            <person name="Auch B."/>
            <person name="Kono T."/>
            <person name="Mallez S."/>
            <person name="Becker A."/>
            <person name="Gohl D.M."/>
            <person name="Silverstein K.A.T."/>
            <person name="Koren S."/>
            <person name="Bechman K.B."/>
            <person name="Herman A."/>
            <person name="Abrahante J.E."/>
            <person name="Garbe J."/>
        </authorList>
    </citation>
    <scope>NUCLEOTIDE SEQUENCE</scope>
    <source>
        <strain evidence="1">Duluth1</strain>
        <tissue evidence="1">Whole animal</tissue>
    </source>
</reference>
<reference evidence="1" key="1">
    <citation type="journal article" date="2019" name="bioRxiv">
        <title>The Genome of the Zebra Mussel, Dreissena polymorpha: A Resource for Invasive Species Research.</title>
        <authorList>
            <person name="McCartney M.A."/>
            <person name="Auch B."/>
            <person name="Kono T."/>
            <person name="Mallez S."/>
            <person name="Zhang Y."/>
            <person name="Obille A."/>
            <person name="Becker A."/>
            <person name="Abrahante J.E."/>
            <person name="Garbe J."/>
            <person name="Badalamenti J.P."/>
            <person name="Herman A."/>
            <person name="Mangelson H."/>
            <person name="Liachko I."/>
            <person name="Sullivan S."/>
            <person name="Sone E.D."/>
            <person name="Koren S."/>
            <person name="Silverstein K.A.T."/>
            <person name="Beckman K.B."/>
            <person name="Gohl D.M."/>
        </authorList>
    </citation>
    <scope>NUCLEOTIDE SEQUENCE</scope>
    <source>
        <strain evidence="1">Duluth1</strain>
        <tissue evidence="1">Whole animal</tissue>
    </source>
</reference>
<evidence type="ECO:0000313" key="1">
    <source>
        <dbReference type="EMBL" id="KAH3780931.1"/>
    </source>
</evidence>
<accession>A0A9D4EJQ2</accession>
<comment type="caution">
    <text evidence="1">The sequence shown here is derived from an EMBL/GenBank/DDBJ whole genome shotgun (WGS) entry which is preliminary data.</text>
</comment>